<dbReference type="InterPro" id="IPR001969">
    <property type="entry name" value="Aspartic_peptidase_AS"/>
</dbReference>
<dbReference type="InterPro" id="IPR021109">
    <property type="entry name" value="Peptidase_aspartic_dom_sf"/>
</dbReference>
<dbReference type="PROSITE" id="PS00141">
    <property type="entry name" value="ASP_PROTEASE"/>
    <property type="match status" value="1"/>
</dbReference>
<evidence type="ECO:0000256" key="7">
    <source>
        <dbReference type="ARBA" id="ARBA00022918"/>
    </source>
</evidence>
<organism evidence="11 12">
    <name type="scientific">Orchesella dallaii</name>
    <dbReference type="NCBI Taxonomy" id="48710"/>
    <lineage>
        <taxon>Eukaryota</taxon>
        <taxon>Metazoa</taxon>
        <taxon>Ecdysozoa</taxon>
        <taxon>Arthropoda</taxon>
        <taxon>Hexapoda</taxon>
        <taxon>Collembola</taxon>
        <taxon>Entomobryomorpha</taxon>
        <taxon>Entomobryoidea</taxon>
        <taxon>Orchesellidae</taxon>
        <taxon>Orchesellinae</taxon>
        <taxon>Orchesella</taxon>
    </lineage>
</organism>
<evidence type="ECO:0000256" key="6">
    <source>
        <dbReference type="ARBA" id="ARBA00022801"/>
    </source>
</evidence>
<dbReference type="InterPro" id="IPR001584">
    <property type="entry name" value="Integrase_cat-core"/>
</dbReference>
<keyword evidence="5" id="KW-0255">Endonuclease</keyword>
<feature type="region of interest" description="Disordered" evidence="8">
    <location>
        <begin position="1102"/>
        <end position="1157"/>
    </location>
</feature>
<evidence type="ECO:0000259" key="9">
    <source>
        <dbReference type="PROSITE" id="PS50878"/>
    </source>
</evidence>
<dbReference type="InterPro" id="IPR041588">
    <property type="entry name" value="Integrase_H2C2"/>
</dbReference>
<evidence type="ECO:0000256" key="2">
    <source>
        <dbReference type="ARBA" id="ARBA00022679"/>
    </source>
</evidence>
<accession>A0ABP1RKE4</accession>
<dbReference type="InterPro" id="IPR041373">
    <property type="entry name" value="RT_RNaseH"/>
</dbReference>
<dbReference type="InterPro" id="IPR036397">
    <property type="entry name" value="RNaseH_sf"/>
</dbReference>
<dbReference type="Pfam" id="PF17917">
    <property type="entry name" value="RT_RNaseH"/>
    <property type="match status" value="1"/>
</dbReference>
<dbReference type="Proteomes" id="UP001642540">
    <property type="component" value="Unassembled WGS sequence"/>
</dbReference>
<dbReference type="InterPro" id="IPR050951">
    <property type="entry name" value="Retrovirus_Pol_polyprotein"/>
</dbReference>
<dbReference type="PROSITE" id="PS50878">
    <property type="entry name" value="RT_POL"/>
    <property type="match status" value="1"/>
</dbReference>
<dbReference type="PROSITE" id="PS50994">
    <property type="entry name" value="INTEGRASE"/>
    <property type="match status" value="1"/>
</dbReference>
<evidence type="ECO:0000313" key="12">
    <source>
        <dbReference type="Proteomes" id="UP001642540"/>
    </source>
</evidence>
<gene>
    <name evidence="11" type="ORF">ODALV1_LOCUS23235</name>
</gene>
<dbReference type="SUPFAM" id="SSF53098">
    <property type="entry name" value="Ribonuclease H-like"/>
    <property type="match status" value="1"/>
</dbReference>
<dbReference type="Gene3D" id="3.30.70.270">
    <property type="match status" value="2"/>
</dbReference>
<evidence type="ECO:0000256" key="4">
    <source>
        <dbReference type="ARBA" id="ARBA00022722"/>
    </source>
</evidence>
<dbReference type="Gene3D" id="3.10.10.10">
    <property type="entry name" value="HIV Type 1 Reverse Transcriptase, subunit A, domain 1"/>
    <property type="match status" value="1"/>
</dbReference>
<dbReference type="CDD" id="cd01647">
    <property type="entry name" value="RT_LTR"/>
    <property type="match status" value="1"/>
</dbReference>
<evidence type="ECO:0000259" key="10">
    <source>
        <dbReference type="PROSITE" id="PS50994"/>
    </source>
</evidence>
<evidence type="ECO:0000313" key="11">
    <source>
        <dbReference type="EMBL" id="CAL8129503.1"/>
    </source>
</evidence>
<dbReference type="InterPro" id="IPR043502">
    <property type="entry name" value="DNA/RNA_pol_sf"/>
</dbReference>
<proteinExistence type="predicted"/>
<dbReference type="Gene3D" id="3.10.20.370">
    <property type="match status" value="1"/>
</dbReference>
<dbReference type="PANTHER" id="PTHR37984:SF5">
    <property type="entry name" value="PROTEIN NYNRIN-LIKE"/>
    <property type="match status" value="1"/>
</dbReference>
<dbReference type="Gene3D" id="3.30.420.10">
    <property type="entry name" value="Ribonuclease H-like superfamily/Ribonuclease H"/>
    <property type="match status" value="1"/>
</dbReference>
<feature type="domain" description="Integrase catalytic" evidence="10">
    <location>
        <begin position="799"/>
        <end position="963"/>
    </location>
</feature>
<sequence>MNNHSSADCRKRKRNKNNTVSSATLAHSDEESDNRSTPEISSAEQNTDFMGSFVLTNQANQDKNTLPTLPVNYVIRENNVKRTVKGKCLVDTGASVSVIGDINLLNNNPIKTWTKGKIKLADGSTATPTGKVTFKFRLGTTTFTHIFVIMPNCDFAMLLGMDFLRNSGMIIDLAKMKFWFQNTPKPEKYKFQTTDARNSNIRALQLLDDWQRDEINKILKQYPTVVDSPTLGHTSVVEHEINVTDDKPKQQKPFPVSDAKHQIIDKIVESMLQQGLISESNSPYSSPVIIRPKPSGDHRLVNDYRYVNQLTVPDGFPMRKITDVMRLLSEATHLTTIDLEKGFWQVKLRECDKKYTAFRTRKGLYQYNVMPQGLKNSPATFQRLMNKVLKGMDAFVFVYQDDILIFSKNFDDHLLHIQQVLNRLKSANLTVSSSKCHFGREKVKFLGHIISTEGIQRNPEKVTAVLAIPTPRTRRQLRSFLGAIGWFRHFLPQMADIAHPLYELLSGKKKFTWSAAAQEAMHNLKTLVSEDVMLHHPNFNKEFVLQTDAANNGVGAVLLQTDLNDMERPIAFASKSFTKSQLNYSTVEKECYAIIFALDKFSEYLDGASFSIKTDNQAITYLNSMKNSNSKLMRWAMKIQEWCPSITHIKGRDNVVADFLSRNPVDDTEEEACLSINTLLTLTCDLDKKKLKQEQDKDSKCKTLLLSHPDRFCDLNGIIYKKLKNKKVVPVIPESLQSQVLHNLHDHPSAGHLGAEKTFTKLKSHAYFQGMRKFTDEYIKTCDVCQRNKYDNKRPAGLMGTKPITSPWHTIYVDLMGPYTPSSPNRFSYVLVAVDGFTKFVELHPLRDATAKSIANVLEKELFCRYGVPRIIVTDNATSFRSEIFGTLCKTWGIRHSFSSPYHPQTNLSERVNRVVKPMIRCYLDDSKHSKWSEKLSLFQLAINTSKHDSTGFAPATVLFNTNPRLPIDNKLSYDSSLDDDLVEDDADDDTNLIQSRFSQFLDLQEKVKENLAAATNKQKAVYDQSHRPEFFQIGDLVSLKTTTLSNKEKKISAGLCSLFQKGPATITKIISERTFEVRLPDGSTRGPIHINLLRRYHPREVPANTAPSTPALPVQPTPASSQQPDGPITGTTARRTLRPRQPVNYKALHHGIPSNT</sequence>
<dbReference type="InterPro" id="IPR000477">
    <property type="entry name" value="RT_dom"/>
</dbReference>
<keyword evidence="4" id="KW-0540">Nuclease</keyword>
<feature type="domain" description="Reverse transcriptase" evidence="9">
    <location>
        <begin position="272"/>
        <end position="450"/>
    </location>
</feature>
<evidence type="ECO:0000256" key="8">
    <source>
        <dbReference type="SAM" id="MobiDB-lite"/>
    </source>
</evidence>
<feature type="region of interest" description="Disordered" evidence="8">
    <location>
        <begin position="1"/>
        <end position="42"/>
    </location>
</feature>
<evidence type="ECO:0000256" key="3">
    <source>
        <dbReference type="ARBA" id="ARBA00022695"/>
    </source>
</evidence>
<dbReference type="Gene3D" id="2.40.70.10">
    <property type="entry name" value="Acid Proteases"/>
    <property type="match status" value="1"/>
</dbReference>
<name>A0ABP1RKE4_9HEXA</name>
<dbReference type="CDD" id="cd00303">
    <property type="entry name" value="retropepsin_like"/>
    <property type="match status" value="1"/>
</dbReference>
<evidence type="ECO:0000256" key="1">
    <source>
        <dbReference type="ARBA" id="ARBA00012493"/>
    </source>
</evidence>
<dbReference type="PANTHER" id="PTHR37984">
    <property type="entry name" value="PROTEIN CBG26694"/>
    <property type="match status" value="1"/>
</dbReference>
<comment type="caution">
    <text evidence="11">The sequence shown here is derived from an EMBL/GenBank/DDBJ whole genome shotgun (WGS) entry which is preliminary data.</text>
</comment>
<keyword evidence="6" id="KW-0378">Hydrolase</keyword>
<dbReference type="SUPFAM" id="SSF50630">
    <property type="entry name" value="Acid proteases"/>
    <property type="match status" value="1"/>
</dbReference>
<dbReference type="Pfam" id="PF17921">
    <property type="entry name" value="Integrase_H2C2"/>
    <property type="match status" value="1"/>
</dbReference>
<dbReference type="Pfam" id="PF00078">
    <property type="entry name" value="RVT_1"/>
    <property type="match status" value="1"/>
</dbReference>
<dbReference type="EMBL" id="CAXLJM020000078">
    <property type="protein sequence ID" value="CAL8129503.1"/>
    <property type="molecule type" value="Genomic_DNA"/>
</dbReference>
<dbReference type="Pfam" id="PF13650">
    <property type="entry name" value="Asp_protease_2"/>
    <property type="match status" value="1"/>
</dbReference>
<dbReference type="EC" id="2.7.7.49" evidence="1"/>
<keyword evidence="7" id="KW-0695">RNA-directed DNA polymerase</keyword>
<dbReference type="Gene3D" id="1.10.340.70">
    <property type="match status" value="1"/>
</dbReference>
<keyword evidence="12" id="KW-1185">Reference proteome</keyword>
<protein>
    <recommendedName>
        <fullName evidence="1">RNA-directed DNA polymerase</fullName>
        <ecNumber evidence="1">2.7.7.49</ecNumber>
    </recommendedName>
</protein>
<reference evidence="11 12" key="1">
    <citation type="submission" date="2024-08" db="EMBL/GenBank/DDBJ databases">
        <authorList>
            <person name="Cucini C."/>
            <person name="Frati F."/>
        </authorList>
    </citation>
    <scope>NUCLEOTIDE SEQUENCE [LARGE SCALE GENOMIC DNA]</scope>
</reference>
<feature type="compositionally biased region" description="Basic and acidic residues" evidence="8">
    <location>
        <begin position="27"/>
        <end position="36"/>
    </location>
</feature>
<feature type="compositionally biased region" description="Polar residues" evidence="8">
    <location>
        <begin position="1118"/>
        <end position="1135"/>
    </location>
</feature>
<keyword evidence="2" id="KW-0808">Transferase</keyword>
<keyword evidence="3" id="KW-0548">Nucleotidyltransferase</keyword>
<evidence type="ECO:0000256" key="5">
    <source>
        <dbReference type="ARBA" id="ARBA00022759"/>
    </source>
</evidence>
<dbReference type="InterPro" id="IPR012337">
    <property type="entry name" value="RNaseH-like_sf"/>
</dbReference>
<dbReference type="SUPFAM" id="SSF56672">
    <property type="entry name" value="DNA/RNA polymerases"/>
    <property type="match status" value="1"/>
</dbReference>
<dbReference type="InterPro" id="IPR043128">
    <property type="entry name" value="Rev_trsase/Diguanyl_cyclase"/>
</dbReference>
<dbReference type="CDD" id="cd09274">
    <property type="entry name" value="RNase_HI_RT_Ty3"/>
    <property type="match status" value="1"/>
</dbReference>
<dbReference type="Pfam" id="PF00665">
    <property type="entry name" value="rve"/>
    <property type="match status" value="1"/>
</dbReference>